<dbReference type="EMBL" id="JBBUTG010000001">
    <property type="protein sequence ID" value="MEK8029541.1"/>
    <property type="molecule type" value="Genomic_DNA"/>
</dbReference>
<feature type="domain" description="EamA" evidence="9">
    <location>
        <begin position="4"/>
        <end position="139"/>
    </location>
</feature>
<comment type="caution">
    <text evidence="10">The sequence shown here is derived from an EMBL/GenBank/DDBJ whole genome shotgun (WGS) entry which is preliminary data.</text>
</comment>
<dbReference type="PANTHER" id="PTHR22911">
    <property type="entry name" value="ACYL-MALONYL CONDENSING ENZYME-RELATED"/>
    <property type="match status" value="1"/>
</dbReference>
<sequence>MSAGLLAAALSYALWGLFPLYFHQVAQVPALEIVVHRSVWSMVFVLGLLTVLRRWAWVAEVVKRPRTLAVFGASALLLSTNWLIYVWAVNNARVMEASLGYFINPLVNVALGMLFLHEKLRPAQRWALAVAGAGVAWLTWSAGVPPWIALALAFSFGVYGLLRKTAPLGALEGLALETALLAPLALPALIWLSAHGGALVGASPSTWAWLLFAGPLTAVPLLLFAHGARRVTMATLGLLQYLAPTIQFALAVWVFHEPLRPERLVGFVLIWIALALYSAESLWRMRQQASSGAAAG</sequence>
<evidence type="ECO:0000256" key="5">
    <source>
        <dbReference type="ARBA" id="ARBA00022692"/>
    </source>
</evidence>
<comment type="similarity">
    <text evidence="2">Belongs to the EamA transporter family.</text>
</comment>
<evidence type="ECO:0000313" key="10">
    <source>
        <dbReference type="EMBL" id="MEK8029541.1"/>
    </source>
</evidence>
<dbReference type="Proteomes" id="UP001371218">
    <property type="component" value="Unassembled WGS sequence"/>
</dbReference>
<dbReference type="InterPro" id="IPR004626">
    <property type="entry name" value="RarD"/>
</dbReference>
<organism evidence="10 11">
    <name type="scientific">Ideonella lacteola</name>
    <dbReference type="NCBI Taxonomy" id="2984193"/>
    <lineage>
        <taxon>Bacteria</taxon>
        <taxon>Pseudomonadati</taxon>
        <taxon>Pseudomonadota</taxon>
        <taxon>Betaproteobacteria</taxon>
        <taxon>Burkholderiales</taxon>
        <taxon>Sphaerotilaceae</taxon>
        <taxon>Ideonella</taxon>
    </lineage>
</organism>
<accession>A0ABU9BI94</accession>
<feature type="transmembrane region" description="Helical" evidence="8">
    <location>
        <begin position="206"/>
        <end position="224"/>
    </location>
</feature>
<gene>
    <name evidence="10" type="primary">rarD</name>
    <name evidence="10" type="ORF">AACH06_01800</name>
</gene>
<keyword evidence="3" id="KW-0813">Transport</keyword>
<keyword evidence="5 8" id="KW-0812">Transmembrane</keyword>
<feature type="domain" description="EamA" evidence="9">
    <location>
        <begin position="148"/>
        <end position="278"/>
    </location>
</feature>
<evidence type="ECO:0000256" key="1">
    <source>
        <dbReference type="ARBA" id="ARBA00004651"/>
    </source>
</evidence>
<dbReference type="RefSeq" id="WP_341423876.1">
    <property type="nucleotide sequence ID" value="NZ_JBBUTG010000001.1"/>
</dbReference>
<name>A0ABU9BI94_9BURK</name>
<evidence type="ECO:0000256" key="6">
    <source>
        <dbReference type="ARBA" id="ARBA00022989"/>
    </source>
</evidence>
<protein>
    <submittedName>
        <fullName evidence="10">EamA family transporter RarD</fullName>
    </submittedName>
</protein>
<comment type="subcellular location">
    <subcellularLocation>
        <location evidence="1">Cell membrane</location>
        <topology evidence="1">Multi-pass membrane protein</topology>
    </subcellularLocation>
</comment>
<dbReference type="InterPro" id="IPR037185">
    <property type="entry name" value="EmrE-like"/>
</dbReference>
<feature type="transmembrane region" description="Helical" evidence="8">
    <location>
        <begin position="236"/>
        <end position="255"/>
    </location>
</feature>
<evidence type="ECO:0000256" key="7">
    <source>
        <dbReference type="ARBA" id="ARBA00023136"/>
    </source>
</evidence>
<feature type="transmembrane region" description="Helical" evidence="8">
    <location>
        <begin position="99"/>
        <end position="116"/>
    </location>
</feature>
<feature type="transmembrane region" description="Helical" evidence="8">
    <location>
        <begin position="174"/>
        <end position="194"/>
    </location>
</feature>
<evidence type="ECO:0000256" key="3">
    <source>
        <dbReference type="ARBA" id="ARBA00022448"/>
    </source>
</evidence>
<feature type="transmembrane region" description="Helical" evidence="8">
    <location>
        <begin position="40"/>
        <end position="56"/>
    </location>
</feature>
<evidence type="ECO:0000256" key="2">
    <source>
        <dbReference type="ARBA" id="ARBA00007362"/>
    </source>
</evidence>
<keyword evidence="11" id="KW-1185">Reference proteome</keyword>
<dbReference type="PANTHER" id="PTHR22911:SF137">
    <property type="entry name" value="SOLUTE CARRIER FAMILY 35 MEMBER G2-RELATED"/>
    <property type="match status" value="1"/>
</dbReference>
<feature type="transmembrane region" description="Helical" evidence="8">
    <location>
        <begin position="146"/>
        <end position="162"/>
    </location>
</feature>
<evidence type="ECO:0000256" key="4">
    <source>
        <dbReference type="ARBA" id="ARBA00022475"/>
    </source>
</evidence>
<keyword evidence="7 8" id="KW-0472">Membrane</keyword>
<dbReference type="InterPro" id="IPR000620">
    <property type="entry name" value="EamA_dom"/>
</dbReference>
<dbReference type="Pfam" id="PF00892">
    <property type="entry name" value="EamA"/>
    <property type="match status" value="2"/>
</dbReference>
<keyword evidence="6 8" id="KW-1133">Transmembrane helix</keyword>
<proteinExistence type="inferred from homology"/>
<keyword evidence="4" id="KW-1003">Cell membrane</keyword>
<dbReference type="NCBIfam" id="TIGR00688">
    <property type="entry name" value="rarD"/>
    <property type="match status" value="1"/>
</dbReference>
<reference evidence="10 11" key="1">
    <citation type="submission" date="2024-04" db="EMBL/GenBank/DDBJ databases">
        <title>Novel species of the genus Ideonella isolated from streams.</title>
        <authorList>
            <person name="Lu H."/>
        </authorList>
    </citation>
    <scope>NUCLEOTIDE SEQUENCE [LARGE SCALE GENOMIC DNA]</scope>
    <source>
        <strain evidence="10 11">DXS29W</strain>
    </source>
</reference>
<dbReference type="SUPFAM" id="SSF103481">
    <property type="entry name" value="Multidrug resistance efflux transporter EmrE"/>
    <property type="match status" value="2"/>
</dbReference>
<evidence type="ECO:0000313" key="11">
    <source>
        <dbReference type="Proteomes" id="UP001371218"/>
    </source>
</evidence>
<feature type="transmembrane region" description="Helical" evidence="8">
    <location>
        <begin position="68"/>
        <end position="87"/>
    </location>
</feature>
<evidence type="ECO:0000256" key="8">
    <source>
        <dbReference type="SAM" id="Phobius"/>
    </source>
</evidence>
<feature type="transmembrane region" description="Helical" evidence="8">
    <location>
        <begin position="261"/>
        <end position="279"/>
    </location>
</feature>
<evidence type="ECO:0000259" key="9">
    <source>
        <dbReference type="Pfam" id="PF00892"/>
    </source>
</evidence>